<sequence>MSSNKILLVSITLLGCFYFAHAQQPQISGAEVNDLKAAWQIYNKNPIKYATELVNTVVDHVVIPVVKANLKLLDVVLNQEAQAKILAALPHLKEIVNVELFKFLVVDGASVINMSLDAILNIVVPLLNDLEGSLKRYAGVILDIIIQIGDDVLGRLVKLAEQHMRGDLTDAQVKAVVKVIKIIDFIDKPMLVRVLRSIR</sequence>
<gene>
    <name evidence="2" type="primary">LOC114339082</name>
</gene>
<feature type="chain" id="PRO_5027620982" evidence="1">
    <location>
        <begin position="23"/>
        <end position="199"/>
    </location>
</feature>
<evidence type="ECO:0000313" key="2">
    <source>
        <dbReference type="RefSeq" id="XP_028145524.1"/>
    </source>
</evidence>
<dbReference type="PROSITE" id="PS51257">
    <property type="entry name" value="PROKAR_LIPOPROTEIN"/>
    <property type="match status" value="1"/>
</dbReference>
<feature type="signal peptide" evidence="1">
    <location>
        <begin position="1"/>
        <end position="22"/>
    </location>
</feature>
<reference evidence="2" key="1">
    <citation type="submission" date="2025-08" db="UniProtKB">
        <authorList>
            <consortium name="RefSeq"/>
        </authorList>
    </citation>
    <scope>IDENTIFICATION</scope>
    <source>
        <tissue evidence="2">Whole insect</tissue>
    </source>
</reference>
<dbReference type="AlphaFoldDB" id="A0A6P7G8T5"/>
<keyword evidence="1" id="KW-0732">Signal</keyword>
<accession>A0A6P7G8T5</accession>
<dbReference type="RefSeq" id="XP_028145524.1">
    <property type="nucleotide sequence ID" value="XM_028289723.1"/>
</dbReference>
<dbReference type="OrthoDB" id="10385070at2759"/>
<protein>
    <submittedName>
        <fullName evidence="2">Uncharacterized protein LOC114339082 isoform X2</fullName>
    </submittedName>
</protein>
<proteinExistence type="predicted"/>
<dbReference type="InParanoid" id="A0A6P7G8T5"/>
<name>A0A6P7G8T5_DIAVI</name>
<evidence type="ECO:0000256" key="1">
    <source>
        <dbReference type="SAM" id="SignalP"/>
    </source>
</evidence>
<organism evidence="2">
    <name type="scientific">Diabrotica virgifera virgifera</name>
    <name type="common">western corn rootworm</name>
    <dbReference type="NCBI Taxonomy" id="50390"/>
    <lineage>
        <taxon>Eukaryota</taxon>
        <taxon>Metazoa</taxon>
        <taxon>Ecdysozoa</taxon>
        <taxon>Arthropoda</taxon>
        <taxon>Hexapoda</taxon>
        <taxon>Insecta</taxon>
        <taxon>Pterygota</taxon>
        <taxon>Neoptera</taxon>
        <taxon>Endopterygota</taxon>
        <taxon>Coleoptera</taxon>
        <taxon>Polyphaga</taxon>
        <taxon>Cucujiformia</taxon>
        <taxon>Chrysomeloidea</taxon>
        <taxon>Chrysomelidae</taxon>
        <taxon>Galerucinae</taxon>
        <taxon>Diabroticina</taxon>
        <taxon>Diabroticites</taxon>
        <taxon>Diabrotica</taxon>
    </lineage>
</organism>